<dbReference type="KEGG" id="tng:GSTEN00037070G001"/>
<dbReference type="PANTHER" id="PTHR11751:SF311">
    <property type="entry name" value="ALANINE AMINOTRANSFERASE 2"/>
    <property type="match status" value="1"/>
</dbReference>
<evidence type="ECO:0000256" key="5">
    <source>
        <dbReference type="ARBA" id="ARBA00022898"/>
    </source>
</evidence>
<comment type="subunit">
    <text evidence="2">Homodimer.</text>
</comment>
<dbReference type="EMBL" id="CAAE01022627">
    <property type="protein sequence ID" value="CAG14441.1"/>
    <property type="molecule type" value="Genomic_DNA"/>
</dbReference>
<dbReference type="AlphaFoldDB" id="Q4RAZ2"/>
<dbReference type="PANTHER" id="PTHR11751">
    <property type="entry name" value="ALANINE AMINOTRANSFERASE"/>
    <property type="match status" value="1"/>
</dbReference>
<evidence type="ECO:0000256" key="1">
    <source>
        <dbReference type="ARBA" id="ARBA00001933"/>
    </source>
</evidence>
<dbReference type="GO" id="GO:0008483">
    <property type="term" value="F:transaminase activity"/>
    <property type="evidence" value="ECO:0007669"/>
    <property type="project" value="UniProtKB-KW"/>
</dbReference>
<dbReference type="Gene3D" id="3.90.1150.10">
    <property type="entry name" value="Aspartate Aminotransferase, domain 1"/>
    <property type="match status" value="1"/>
</dbReference>
<evidence type="ECO:0000256" key="4">
    <source>
        <dbReference type="ARBA" id="ARBA00022679"/>
    </source>
</evidence>
<feature type="non-terminal residue" evidence="6">
    <location>
        <position position="1"/>
    </location>
</feature>
<dbReference type="SUPFAM" id="SSF53383">
    <property type="entry name" value="PLP-dependent transferases"/>
    <property type="match status" value="1"/>
</dbReference>
<dbReference type="FunFam" id="3.90.1150.10:FF:000345">
    <property type="entry name" value="Alanine aminotransferase 2"/>
    <property type="match status" value="1"/>
</dbReference>
<organism evidence="6">
    <name type="scientific">Tetraodon nigroviridis</name>
    <name type="common">Spotted green pufferfish</name>
    <name type="synonym">Chelonodon nigroviridis</name>
    <dbReference type="NCBI Taxonomy" id="99883"/>
    <lineage>
        <taxon>Eukaryota</taxon>
        <taxon>Metazoa</taxon>
        <taxon>Chordata</taxon>
        <taxon>Craniata</taxon>
        <taxon>Vertebrata</taxon>
        <taxon>Euteleostomi</taxon>
        <taxon>Actinopterygii</taxon>
        <taxon>Neopterygii</taxon>
        <taxon>Teleostei</taxon>
        <taxon>Neoteleostei</taxon>
        <taxon>Acanthomorphata</taxon>
        <taxon>Eupercaria</taxon>
        <taxon>Tetraodontiformes</taxon>
        <taxon>Tetradontoidea</taxon>
        <taxon>Tetraodontidae</taxon>
        <taxon>Tetraodon</taxon>
    </lineage>
</organism>
<evidence type="ECO:0000313" key="6">
    <source>
        <dbReference type="EMBL" id="CAG14441.1"/>
    </source>
</evidence>
<reference evidence="6" key="1">
    <citation type="journal article" date="2004" name="Nature">
        <title>Genome duplication in the teleost fish Tetraodon nigroviridis reveals the early vertebrate proto-karyotype.</title>
        <authorList>
            <person name="Jaillon O."/>
            <person name="Aury J.-M."/>
            <person name="Brunet F."/>
            <person name="Petit J.-L."/>
            <person name="Stange-Thomann N."/>
            <person name="Mauceli E."/>
            <person name="Bouneau L."/>
            <person name="Fischer C."/>
            <person name="Ozouf-Costaz C."/>
            <person name="Bernot A."/>
            <person name="Nicaud S."/>
            <person name="Jaffe D."/>
            <person name="Fisher S."/>
            <person name="Lutfalla G."/>
            <person name="Dossat C."/>
            <person name="Segurens B."/>
            <person name="Dasilva C."/>
            <person name="Salanoubat M."/>
            <person name="Levy M."/>
            <person name="Boudet N."/>
            <person name="Castellano S."/>
            <person name="Anthouard V."/>
            <person name="Jubin C."/>
            <person name="Castelli V."/>
            <person name="Katinka M."/>
            <person name="Vacherie B."/>
            <person name="Biemont C."/>
            <person name="Skalli Z."/>
            <person name="Cattolico L."/>
            <person name="Poulain J."/>
            <person name="De Berardinis V."/>
            <person name="Cruaud C."/>
            <person name="Duprat S."/>
            <person name="Brottier P."/>
            <person name="Coutanceau J.-P."/>
            <person name="Gouzy J."/>
            <person name="Parra G."/>
            <person name="Lardier G."/>
            <person name="Chapple C."/>
            <person name="McKernan K.J."/>
            <person name="McEwan P."/>
            <person name="Bosak S."/>
            <person name="Kellis M."/>
            <person name="Volff J.-N."/>
            <person name="Guigo R."/>
            <person name="Zody M.C."/>
            <person name="Mesirov J."/>
            <person name="Lindblad-Toh K."/>
            <person name="Birren B."/>
            <person name="Nusbaum C."/>
            <person name="Kahn D."/>
            <person name="Robinson-Rechavi M."/>
            <person name="Laudet V."/>
            <person name="Schachter V."/>
            <person name="Quetier F."/>
            <person name="Saurin W."/>
            <person name="Scarpelli C."/>
            <person name="Wincker P."/>
            <person name="Lander E.S."/>
            <person name="Weissenbach J."/>
            <person name="Roest Crollius H."/>
        </authorList>
    </citation>
    <scope>NUCLEOTIDE SEQUENCE [LARGE SCALE GENOMIC DNA]</scope>
</reference>
<comment type="cofactor">
    <cofactor evidence="1">
        <name>pyridoxal 5'-phosphate</name>
        <dbReference type="ChEBI" id="CHEBI:597326"/>
    </cofactor>
</comment>
<evidence type="ECO:0000256" key="3">
    <source>
        <dbReference type="ARBA" id="ARBA00022576"/>
    </source>
</evidence>
<protein>
    <submittedName>
        <fullName evidence="6">(spotted green pufferfish) hypothetical protein</fullName>
    </submittedName>
</protein>
<gene>
    <name evidence="6" type="ORF">GSTENG00037070001</name>
</gene>
<accession>Q4RAZ2</accession>
<dbReference type="OrthoDB" id="8865354at2759"/>
<feature type="non-terminal residue" evidence="6">
    <location>
        <position position="121"/>
    </location>
</feature>
<reference evidence="6" key="2">
    <citation type="submission" date="2004-02" db="EMBL/GenBank/DDBJ databases">
        <authorList>
            <consortium name="Genoscope"/>
            <consortium name="Whitehead Institute Centre for Genome Research"/>
        </authorList>
    </citation>
    <scope>NUCLEOTIDE SEQUENCE</scope>
</reference>
<keyword evidence="4" id="KW-0808">Transferase</keyword>
<comment type="caution">
    <text evidence="6">The sequence shown here is derived from an EMBL/GenBank/DDBJ whole genome shotgun (WGS) entry which is preliminary data.</text>
</comment>
<keyword evidence="5" id="KW-0663">Pyridoxal phosphate</keyword>
<keyword evidence="3" id="KW-0032">Aminotransferase</keyword>
<name>Q4RAZ2_TETNG</name>
<evidence type="ECO:0000256" key="2">
    <source>
        <dbReference type="ARBA" id="ARBA00011738"/>
    </source>
</evidence>
<dbReference type="InterPro" id="IPR015422">
    <property type="entry name" value="PyrdxlP-dep_Trfase_small"/>
</dbReference>
<sequence>QEKNTVLDALAHKASLTEKILNSVPGIKCNPVQGAMYAFPQIYIPPPAVQEAESLSIAPDIFYFLKLLEETGIFVVPGSGFFQRQGTYHFRMTILPSPDKLKILLQKLKEFHLHFLEAYSQ</sequence>
<dbReference type="InterPro" id="IPR015424">
    <property type="entry name" value="PyrdxlP-dep_Trfase"/>
</dbReference>
<proteinExistence type="predicted"/>
<dbReference type="InterPro" id="IPR045088">
    <property type="entry name" value="ALAT1/2-like"/>
</dbReference>